<reference evidence="5" key="1">
    <citation type="submission" date="2009-11" db="EMBL/GenBank/DDBJ databases">
        <title>Genome sequencing of Bartonella species and comparative genomics.</title>
        <authorList>
            <person name="Engel P."/>
            <person name="Salzburger W."/>
            <person name="Marius L."/>
            <person name="Chao-Chin C."/>
            <person name="Soichi M."/>
            <person name="Christa L."/>
            <person name="Alexandra C."/>
            <person name="Aurelie L."/>
            <person name="Claudine M."/>
            <person name="Stephan S.C."/>
            <person name="Christoph D."/>
        </authorList>
    </citation>
    <scope>NUCLEOTIDE SEQUENCE [LARGE SCALE GENOMIC DNA]</scope>
    <source>
        <strain evidence="5">CIP 104772 / 73</strain>
    </source>
</reference>
<dbReference type="KEGG" id="bcd:BARCL_0077"/>
<evidence type="ECO:0000313" key="2">
    <source>
        <dbReference type="EMBL" id="CBI75758.1"/>
    </source>
</evidence>
<feature type="compositionally biased region" description="Basic and acidic residues" evidence="1">
    <location>
        <begin position="114"/>
        <end position="129"/>
    </location>
</feature>
<dbReference type="KEGG" id="bcd:BARCL_0622"/>
<organism evidence="2 5">
    <name type="scientific">Bartonella clarridgeiae (strain CCUG 45776 / CIP 104772 / 73)</name>
    <dbReference type="NCBI Taxonomy" id="696125"/>
    <lineage>
        <taxon>Bacteria</taxon>
        <taxon>Pseudomonadati</taxon>
        <taxon>Pseudomonadota</taxon>
        <taxon>Alphaproteobacteria</taxon>
        <taxon>Hyphomicrobiales</taxon>
        <taxon>Bartonellaceae</taxon>
        <taxon>Bartonella</taxon>
    </lineage>
</organism>
<sequence>MAAYISSKETNAMKKIMTMLFSSLCFISHAVSQDVEQYYQEAINPPSNTSPSKIAETIYASAITNEQKIKEINDKILTADKEAKKSLQIELAILQSKLQVDALKLQAFSIIKSENNKSKEAEREEEQQKQHASIQKTLQEQLEQAKSKVNIEPRSR</sequence>
<reference evidence="2 5" key="2">
    <citation type="journal article" date="2011" name="PLoS Genet.">
        <title>Parallel evolution of a type IV secretion system in radiating lineages of the host-restricted bacterial pathogen Bartonella.</title>
        <authorList>
            <person name="Engel P."/>
            <person name="Salzburger W."/>
            <person name="Liesch M."/>
            <person name="Chang C.C."/>
            <person name="Maruyama S."/>
            <person name="Lanz C."/>
            <person name="Calteau A."/>
            <person name="Lajus A."/>
            <person name="Medigue C."/>
            <person name="Schuster S.C."/>
            <person name="Dehio C."/>
        </authorList>
    </citation>
    <scope>NUCLEOTIDE SEQUENCE [LARGE SCALE GENOMIC DNA]</scope>
    <source>
        <strain evidence="2">73</strain>
        <strain evidence="5">CIP 104772 / 73</strain>
    </source>
</reference>
<evidence type="ECO:0000313" key="4">
    <source>
        <dbReference type="EMBL" id="CBI76328.1"/>
    </source>
</evidence>
<dbReference type="AlphaFoldDB" id="E6YFX0"/>
<gene>
    <name evidence="2" type="primary">virB5</name>
    <name evidence="2" type="ordered locus">BARCL_0077</name>
    <name evidence="3" type="ordered locus">BARCL_0622</name>
    <name evidence="4" type="ordered locus">BARCL_0647</name>
</gene>
<evidence type="ECO:0000313" key="5">
    <source>
        <dbReference type="Proteomes" id="UP000009101"/>
    </source>
</evidence>
<name>E6YFX0_BARC7</name>
<dbReference type="KEGG" id="bcd:BARCL_0647"/>
<dbReference type="EMBL" id="FN645454">
    <property type="protein sequence ID" value="CBI75758.1"/>
    <property type="molecule type" value="Genomic_DNA"/>
</dbReference>
<evidence type="ECO:0000256" key="1">
    <source>
        <dbReference type="SAM" id="MobiDB-lite"/>
    </source>
</evidence>
<dbReference type="Proteomes" id="UP000009101">
    <property type="component" value="Chromosome"/>
</dbReference>
<feature type="region of interest" description="Disordered" evidence="1">
    <location>
        <begin position="114"/>
        <end position="136"/>
    </location>
</feature>
<dbReference type="EMBL" id="FN645454">
    <property type="protein sequence ID" value="CBI76328.1"/>
    <property type="molecule type" value="Genomic_DNA"/>
</dbReference>
<evidence type="ECO:0000313" key="3">
    <source>
        <dbReference type="EMBL" id="CBI76303.1"/>
    </source>
</evidence>
<dbReference type="OrthoDB" id="9986148at2"/>
<dbReference type="STRING" id="696125.BARCL_0077"/>
<dbReference type="EMBL" id="FN645454">
    <property type="protein sequence ID" value="CBI76303.1"/>
    <property type="molecule type" value="Genomic_DNA"/>
</dbReference>
<accession>E6YFX0</accession>
<keyword evidence="5" id="KW-1185">Reference proteome</keyword>
<dbReference type="eggNOG" id="ENOG50301J0">
    <property type="taxonomic scope" value="Bacteria"/>
</dbReference>
<protein>
    <submittedName>
        <fullName evidence="2">Type IV secretion system protein VirB5 17-kDa antigen</fullName>
    </submittedName>
</protein>
<dbReference type="HOGENOM" id="CLU_129701_0_0_5"/>
<proteinExistence type="predicted"/>